<dbReference type="Proteomes" id="UP001177003">
    <property type="component" value="Chromosome 2"/>
</dbReference>
<evidence type="ECO:0000256" key="1">
    <source>
        <dbReference type="SAM" id="MobiDB-lite"/>
    </source>
</evidence>
<organism evidence="2 3">
    <name type="scientific">Lactuca saligna</name>
    <name type="common">Willowleaf lettuce</name>
    <dbReference type="NCBI Taxonomy" id="75948"/>
    <lineage>
        <taxon>Eukaryota</taxon>
        <taxon>Viridiplantae</taxon>
        <taxon>Streptophyta</taxon>
        <taxon>Embryophyta</taxon>
        <taxon>Tracheophyta</taxon>
        <taxon>Spermatophyta</taxon>
        <taxon>Magnoliopsida</taxon>
        <taxon>eudicotyledons</taxon>
        <taxon>Gunneridae</taxon>
        <taxon>Pentapetalae</taxon>
        <taxon>asterids</taxon>
        <taxon>campanulids</taxon>
        <taxon>Asterales</taxon>
        <taxon>Asteraceae</taxon>
        <taxon>Cichorioideae</taxon>
        <taxon>Cichorieae</taxon>
        <taxon>Lactucinae</taxon>
        <taxon>Lactuca</taxon>
    </lineage>
</organism>
<dbReference type="EMBL" id="OX465078">
    <property type="protein sequence ID" value="CAI9273930.1"/>
    <property type="molecule type" value="Genomic_DNA"/>
</dbReference>
<protein>
    <submittedName>
        <fullName evidence="2">Uncharacterized protein</fullName>
    </submittedName>
</protein>
<reference evidence="2" key="1">
    <citation type="submission" date="2023-04" db="EMBL/GenBank/DDBJ databases">
        <authorList>
            <person name="Vijverberg K."/>
            <person name="Xiong W."/>
            <person name="Schranz E."/>
        </authorList>
    </citation>
    <scope>NUCLEOTIDE SEQUENCE</scope>
</reference>
<dbReference type="AlphaFoldDB" id="A0AA35YHB2"/>
<proteinExistence type="predicted"/>
<sequence>MGARWFVARVAIGGGLRDSTRVKKEKDRCSEAAVTLDEKKETKKRGCSSSVLEGVAKGGSPGSARPKQRRLEKIATKSRSSSSTDQGRTKIEEANRGGGSELPKKLRRERESRQQRAATAISFLFWFDRHQLTKEEEELRSTAFV</sequence>
<accession>A0AA35YHB2</accession>
<evidence type="ECO:0000313" key="3">
    <source>
        <dbReference type="Proteomes" id="UP001177003"/>
    </source>
</evidence>
<name>A0AA35YHB2_LACSI</name>
<feature type="compositionally biased region" description="Basic and acidic residues" evidence="1">
    <location>
        <begin position="20"/>
        <end position="41"/>
    </location>
</feature>
<keyword evidence="3" id="KW-1185">Reference proteome</keyword>
<feature type="compositionally biased region" description="Polar residues" evidence="1">
    <location>
        <begin position="77"/>
        <end position="86"/>
    </location>
</feature>
<gene>
    <name evidence="2" type="ORF">LSALG_LOCUS14047</name>
</gene>
<feature type="compositionally biased region" description="Basic and acidic residues" evidence="1">
    <location>
        <begin position="102"/>
        <end position="113"/>
    </location>
</feature>
<feature type="region of interest" description="Disordered" evidence="1">
    <location>
        <begin position="20"/>
        <end position="113"/>
    </location>
</feature>
<evidence type="ECO:0000313" key="2">
    <source>
        <dbReference type="EMBL" id="CAI9273930.1"/>
    </source>
</evidence>